<reference evidence="2" key="1">
    <citation type="submission" date="2022-11" db="UniProtKB">
        <authorList>
            <consortium name="WormBaseParasite"/>
        </authorList>
    </citation>
    <scope>IDENTIFICATION</scope>
</reference>
<evidence type="ECO:0000313" key="1">
    <source>
        <dbReference type="Proteomes" id="UP000887563"/>
    </source>
</evidence>
<dbReference type="WBParaSite" id="Minc3s06919g40488">
    <property type="protein sequence ID" value="Minc3s06919g40488"/>
    <property type="gene ID" value="Minc3s06919g40488"/>
</dbReference>
<sequence>MKQFRFKILKNKKANLHGFAVDLNITCIREALPVLVGVEVFLFGRDGVVDKRNFLVFQLVIGDSDASVIVGLSGYFTHKECCDDEQQQQQGAQR</sequence>
<organism evidence="1 2">
    <name type="scientific">Meloidogyne incognita</name>
    <name type="common">Southern root-knot nematode worm</name>
    <name type="synonym">Oxyuris incognita</name>
    <dbReference type="NCBI Taxonomy" id="6306"/>
    <lineage>
        <taxon>Eukaryota</taxon>
        <taxon>Metazoa</taxon>
        <taxon>Ecdysozoa</taxon>
        <taxon>Nematoda</taxon>
        <taxon>Chromadorea</taxon>
        <taxon>Rhabditida</taxon>
        <taxon>Tylenchina</taxon>
        <taxon>Tylenchomorpha</taxon>
        <taxon>Tylenchoidea</taxon>
        <taxon>Meloidogynidae</taxon>
        <taxon>Meloidogyninae</taxon>
        <taxon>Meloidogyne</taxon>
        <taxon>Meloidogyne incognita group</taxon>
    </lineage>
</organism>
<protein>
    <submittedName>
        <fullName evidence="2">Uncharacterized protein</fullName>
    </submittedName>
</protein>
<keyword evidence="1" id="KW-1185">Reference proteome</keyword>
<dbReference type="Proteomes" id="UP000887563">
    <property type="component" value="Unplaced"/>
</dbReference>
<name>A0A914NRJ7_MELIC</name>
<proteinExistence type="predicted"/>
<accession>A0A914NRJ7</accession>
<dbReference type="AlphaFoldDB" id="A0A914NRJ7"/>
<evidence type="ECO:0000313" key="2">
    <source>
        <dbReference type="WBParaSite" id="Minc3s06919g40488"/>
    </source>
</evidence>